<dbReference type="Gene3D" id="1.10.10.10">
    <property type="entry name" value="Winged helix-like DNA-binding domain superfamily/Winged helix DNA-binding domain"/>
    <property type="match status" value="1"/>
</dbReference>
<dbReference type="SMART" id="SM00345">
    <property type="entry name" value="HTH_GNTR"/>
    <property type="match status" value="1"/>
</dbReference>
<feature type="domain" description="HTH gntR-type" evidence="5">
    <location>
        <begin position="12"/>
        <end position="80"/>
    </location>
</feature>
<reference evidence="8 9" key="1">
    <citation type="journal article" date="2019" name="Nat. Microbiol.">
        <title>Mediterranean grassland soil C-N compound turnover is dependent on rainfall and depth, and is mediated by genomically divergent microorganisms.</title>
        <authorList>
            <person name="Diamond S."/>
            <person name="Andeer P.F."/>
            <person name="Li Z."/>
            <person name="Crits-Christoph A."/>
            <person name="Burstein D."/>
            <person name="Anantharaman K."/>
            <person name="Lane K.R."/>
            <person name="Thomas B.C."/>
            <person name="Pan C."/>
            <person name="Northen T.R."/>
            <person name="Banfield J.F."/>
        </authorList>
    </citation>
    <scope>NUCLEOTIDE SEQUENCE [LARGE SCALE GENOMIC DNA]</scope>
    <source>
        <strain evidence="7">NP_1</strain>
        <strain evidence="6">NP_2</strain>
    </source>
</reference>
<dbReference type="InterPro" id="IPR000524">
    <property type="entry name" value="Tscrpt_reg_HTH_GntR"/>
</dbReference>
<dbReference type="SUPFAM" id="SSF46785">
    <property type="entry name" value="Winged helix' DNA-binding domain"/>
    <property type="match status" value="1"/>
</dbReference>
<dbReference type="Proteomes" id="UP000318661">
    <property type="component" value="Unassembled WGS sequence"/>
</dbReference>
<dbReference type="Proteomes" id="UP000315217">
    <property type="component" value="Unassembled WGS sequence"/>
</dbReference>
<accession>A0A537LVM4</accession>
<sequence>MILPVRATLPRIKLKDQVAERLIEVIASGRLAGGTRLPSERELVGRLGVSRTVVREALNLLEARGVLQVEHGRGAIVRTDPSHVVRDALLTLLRVNPAALMDLLEIRKLLEVEIAGLASQRVRTEDLQAMRVELERMRAHLGSADGYIEADVQFHSHLAHGAGNRVLLRMIEPIGELLRASRQVSASRPGSARRALREHEAILRAVAAGNAPRAREAMRTHLQATERDLLAVMGRSLSMRPHQHGAAQRGRPARRRGSAAGPRRLS</sequence>
<keyword evidence="1" id="KW-0805">Transcription regulation</keyword>
<evidence type="ECO:0000313" key="9">
    <source>
        <dbReference type="Proteomes" id="UP000318661"/>
    </source>
</evidence>
<evidence type="ECO:0000256" key="3">
    <source>
        <dbReference type="ARBA" id="ARBA00023163"/>
    </source>
</evidence>
<dbReference type="InterPro" id="IPR036388">
    <property type="entry name" value="WH-like_DNA-bd_sf"/>
</dbReference>
<dbReference type="GO" id="GO:0003700">
    <property type="term" value="F:DNA-binding transcription factor activity"/>
    <property type="evidence" value="ECO:0007669"/>
    <property type="project" value="InterPro"/>
</dbReference>
<evidence type="ECO:0000256" key="4">
    <source>
        <dbReference type="SAM" id="MobiDB-lite"/>
    </source>
</evidence>
<dbReference type="InterPro" id="IPR011711">
    <property type="entry name" value="GntR_C"/>
</dbReference>
<dbReference type="Pfam" id="PF00392">
    <property type="entry name" value="GntR"/>
    <property type="match status" value="1"/>
</dbReference>
<keyword evidence="2" id="KW-0238">DNA-binding</keyword>
<dbReference type="PROSITE" id="PS50949">
    <property type="entry name" value="HTH_GNTR"/>
    <property type="match status" value="1"/>
</dbReference>
<dbReference type="CDD" id="cd07377">
    <property type="entry name" value="WHTH_GntR"/>
    <property type="match status" value="1"/>
</dbReference>
<dbReference type="GO" id="GO:0003677">
    <property type="term" value="F:DNA binding"/>
    <property type="evidence" value="ECO:0007669"/>
    <property type="project" value="UniProtKB-KW"/>
</dbReference>
<dbReference type="Pfam" id="PF07729">
    <property type="entry name" value="FCD"/>
    <property type="match status" value="1"/>
</dbReference>
<feature type="region of interest" description="Disordered" evidence="4">
    <location>
        <begin position="240"/>
        <end position="266"/>
    </location>
</feature>
<evidence type="ECO:0000256" key="1">
    <source>
        <dbReference type="ARBA" id="ARBA00023015"/>
    </source>
</evidence>
<dbReference type="EMBL" id="VBAJ01000020">
    <property type="protein sequence ID" value="TMJ10166.1"/>
    <property type="molecule type" value="Genomic_DNA"/>
</dbReference>
<organism evidence="7 8">
    <name type="scientific">Candidatus Segetimicrobium genomatis</name>
    <dbReference type="NCBI Taxonomy" id="2569760"/>
    <lineage>
        <taxon>Bacteria</taxon>
        <taxon>Bacillati</taxon>
        <taxon>Candidatus Sysuimicrobiota</taxon>
        <taxon>Candidatus Sysuimicrobiia</taxon>
        <taxon>Candidatus Sysuimicrobiales</taxon>
        <taxon>Candidatus Segetimicrobiaceae</taxon>
        <taxon>Candidatus Segetimicrobium</taxon>
    </lineage>
</organism>
<dbReference type="SUPFAM" id="SSF48008">
    <property type="entry name" value="GntR ligand-binding domain-like"/>
    <property type="match status" value="1"/>
</dbReference>
<dbReference type="SMART" id="SM00895">
    <property type="entry name" value="FCD"/>
    <property type="match status" value="1"/>
</dbReference>
<name>A0A537LVM4_9BACT</name>
<gene>
    <name evidence="7" type="ORF">E6G98_03845</name>
    <name evidence="6" type="ORF">E6G99_01290</name>
</gene>
<dbReference type="PRINTS" id="PR00035">
    <property type="entry name" value="HTHGNTR"/>
</dbReference>
<protein>
    <submittedName>
        <fullName evidence="7">FadR family transcriptional regulator</fullName>
    </submittedName>
</protein>
<dbReference type="Gene3D" id="1.20.120.530">
    <property type="entry name" value="GntR ligand-binding domain-like"/>
    <property type="match status" value="1"/>
</dbReference>
<evidence type="ECO:0000259" key="5">
    <source>
        <dbReference type="PROSITE" id="PS50949"/>
    </source>
</evidence>
<evidence type="ECO:0000313" key="7">
    <source>
        <dbReference type="EMBL" id="TMJ12022.1"/>
    </source>
</evidence>
<dbReference type="InterPro" id="IPR036390">
    <property type="entry name" value="WH_DNA-bd_sf"/>
</dbReference>
<evidence type="ECO:0000313" key="8">
    <source>
        <dbReference type="Proteomes" id="UP000315217"/>
    </source>
</evidence>
<evidence type="ECO:0000313" key="6">
    <source>
        <dbReference type="EMBL" id="TMJ10166.1"/>
    </source>
</evidence>
<proteinExistence type="predicted"/>
<keyword evidence="3" id="KW-0804">Transcription</keyword>
<dbReference type="InterPro" id="IPR008920">
    <property type="entry name" value="TF_FadR/GntR_C"/>
</dbReference>
<dbReference type="PANTHER" id="PTHR43537:SF5">
    <property type="entry name" value="UXU OPERON TRANSCRIPTIONAL REGULATOR"/>
    <property type="match status" value="1"/>
</dbReference>
<evidence type="ECO:0000256" key="2">
    <source>
        <dbReference type="ARBA" id="ARBA00023125"/>
    </source>
</evidence>
<comment type="caution">
    <text evidence="7">The sequence shown here is derived from an EMBL/GenBank/DDBJ whole genome shotgun (WGS) entry which is preliminary data.</text>
</comment>
<dbReference type="AlphaFoldDB" id="A0A537LVM4"/>
<dbReference type="EMBL" id="VBAI01000037">
    <property type="protein sequence ID" value="TMJ12022.1"/>
    <property type="molecule type" value="Genomic_DNA"/>
</dbReference>
<dbReference type="PANTHER" id="PTHR43537">
    <property type="entry name" value="TRANSCRIPTIONAL REGULATOR, GNTR FAMILY"/>
    <property type="match status" value="1"/>
</dbReference>